<dbReference type="Gene3D" id="1.20.1720.10">
    <property type="entry name" value="Multidrug resistance protein D"/>
    <property type="match status" value="1"/>
</dbReference>
<comment type="similarity">
    <text evidence="2 8">Belongs to the major facilitator superfamily. Bcr/CmlA family.</text>
</comment>
<dbReference type="InterPro" id="IPR036259">
    <property type="entry name" value="MFS_trans_sf"/>
</dbReference>
<feature type="domain" description="Major facilitator superfamily (MFS) profile" evidence="9">
    <location>
        <begin position="5"/>
        <end position="390"/>
    </location>
</feature>
<evidence type="ECO:0000259" key="9">
    <source>
        <dbReference type="PROSITE" id="PS50850"/>
    </source>
</evidence>
<comment type="caution">
    <text evidence="10">The sequence shown here is derived from an EMBL/GenBank/DDBJ whole genome shotgun (WGS) entry which is preliminary data.</text>
</comment>
<dbReference type="GO" id="GO:1990961">
    <property type="term" value="P:xenobiotic detoxification by transmembrane export across the plasma membrane"/>
    <property type="evidence" value="ECO:0007669"/>
    <property type="project" value="InterPro"/>
</dbReference>
<dbReference type="InterPro" id="IPR011701">
    <property type="entry name" value="MFS"/>
</dbReference>
<dbReference type="Proteomes" id="UP000664779">
    <property type="component" value="Unassembled WGS sequence"/>
</dbReference>
<dbReference type="SUPFAM" id="SSF103473">
    <property type="entry name" value="MFS general substrate transporter"/>
    <property type="match status" value="1"/>
</dbReference>
<feature type="transmembrane region" description="Helical" evidence="8">
    <location>
        <begin position="41"/>
        <end position="61"/>
    </location>
</feature>
<comment type="subcellular location">
    <subcellularLocation>
        <location evidence="8">Cell inner membrane</location>
        <topology evidence="8">Multi-pass membrane protein</topology>
    </subcellularLocation>
    <subcellularLocation>
        <location evidence="1">Cell membrane</location>
        <topology evidence="1">Multi-pass membrane protein</topology>
    </subcellularLocation>
</comment>
<dbReference type="NCBIfam" id="TIGR00710">
    <property type="entry name" value="efflux_Bcr_CflA"/>
    <property type="match status" value="1"/>
</dbReference>
<dbReference type="GO" id="GO:0042910">
    <property type="term" value="F:xenobiotic transmembrane transporter activity"/>
    <property type="evidence" value="ECO:0007669"/>
    <property type="project" value="InterPro"/>
</dbReference>
<feature type="transmembrane region" description="Helical" evidence="8">
    <location>
        <begin position="132"/>
        <end position="154"/>
    </location>
</feature>
<evidence type="ECO:0000313" key="11">
    <source>
        <dbReference type="Proteomes" id="UP000664779"/>
    </source>
</evidence>
<dbReference type="CDD" id="cd17320">
    <property type="entry name" value="MFS_MdfA_MDR_like"/>
    <property type="match status" value="1"/>
</dbReference>
<accession>A0A939J6U8</accession>
<keyword evidence="5 8" id="KW-0812">Transmembrane</keyword>
<proteinExistence type="inferred from homology"/>
<feature type="transmembrane region" description="Helical" evidence="8">
    <location>
        <begin position="342"/>
        <end position="363"/>
    </location>
</feature>
<evidence type="ECO:0000313" key="10">
    <source>
        <dbReference type="EMBL" id="MBO0345487.1"/>
    </source>
</evidence>
<evidence type="ECO:0000256" key="1">
    <source>
        <dbReference type="ARBA" id="ARBA00004651"/>
    </source>
</evidence>
<evidence type="ECO:0000256" key="8">
    <source>
        <dbReference type="RuleBase" id="RU365088"/>
    </source>
</evidence>
<dbReference type="InterPro" id="IPR020846">
    <property type="entry name" value="MFS_dom"/>
</dbReference>
<dbReference type="GO" id="GO:0015385">
    <property type="term" value="F:sodium:proton antiporter activity"/>
    <property type="evidence" value="ECO:0007669"/>
    <property type="project" value="TreeGrafter"/>
</dbReference>
<protein>
    <recommendedName>
        <fullName evidence="8">Bcr/CflA family efflux transporter</fullName>
    </recommendedName>
</protein>
<keyword evidence="6 8" id="KW-1133">Transmembrane helix</keyword>
<feature type="transmembrane region" description="Helical" evidence="8">
    <location>
        <begin position="9"/>
        <end position="29"/>
    </location>
</feature>
<feature type="transmembrane region" description="Helical" evidence="8">
    <location>
        <begin position="369"/>
        <end position="388"/>
    </location>
</feature>
<feature type="transmembrane region" description="Helical" evidence="8">
    <location>
        <begin position="99"/>
        <end position="120"/>
    </location>
</feature>
<keyword evidence="7 8" id="KW-0472">Membrane</keyword>
<organism evidence="10 11">
    <name type="scientific">Roseibium limicola</name>
    <dbReference type="NCBI Taxonomy" id="2816037"/>
    <lineage>
        <taxon>Bacteria</taxon>
        <taxon>Pseudomonadati</taxon>
        <taxon>Pseudomonadota</taxon>
        <taxon>Alphaproteobacteria</taxon>
        <taxon>Hyphomicrobiales</taxon>
        <taxon>Stappiaceae</taxon>
        <taxon>Roseibium</taxon>
    </lineage>
</organism>
<sequence length="401" mass="42183">MSGSLARSAVVLGLMAAVGPLAIDMYLPALPGIERDLQSGIAATQMTLSAFFLAFGVFQMIYGPLSDQLGRKVPLYIGLSIFLIGSLACALAPSIELLIAARFVQGIGAASVMVMPRAIVRDMFTGYEATRLMALIMLVISVSPMLAPLIGTVFMGLGDWHAIFLFLAAIAVLSLLMTRFMLPETLPPEQRVAIRPATLLRGLKMLSSDPMFMGLSLIGGCGMASFFVFIASASFVYTDYYGLSEVQFSLAFAANAIGFFASSQFAAGLGQRLGVNRLIAYAISGFLAVETVLLMLVLNGFDQLPVVMACLFLGNACLGLVIPTCMVLALERHGKIAGLASSLGGTLQMVTGGLMIVAVSPFFDGSVTPMVAAIFTCSLAAFILLHALKVGRAAVDPTPGF</sequence>
<reference evidence="10" key="1">
    <citation type="submission" date="2021-03" db="EMBL/GenBank/DDBJ databases">
        <title>Roseibium sp. CAU 1637 isolated from Incheon.</title>
        <authorList>
            <person name="Kim W."/>
        </authorList>
    </citation>
    <scope>NUCLEOTIDE SEQUENCE</scope>
    <source>
        <strain evidence="10">CAU 1637</strain>
    </source>
</reference>
<dbReference type="RefSeq" id="WP_206940088.1">
    <property type="nucleotide sequence ID" value="NZ_JAFLNF010000003.1"/>
</dbReference>
<evidence type="ECO:0000256" key="5">
    <source>
        <dbReference type="ARBA" id="ARBA00022692"/>
    </source>
</evidence>
<feature type="transmembrane region" description="Helical" evidence="8">
    <location>
        <begin position="160"/>
        <end position="182"/>
    </location>
</feature>
<feature type="transmembrane region" description="Helical" evidence="8">
    <location>
        <begin position="278"/>
        <end position="298"/>
    </location>
</feature>
<evidence type="ECO:0000256" key="4">
    <source>
        <dbReference type="ARBA" id="ARBA00022475"/>
    </source>
</evidence>
<evidence type="ECO:0000256" key="2">
    <source>
        <dbReference type="ARBA" id="ARBA00006236"/>
    </source>
</evidence>
<dbReference type="Pfam" id="PF07690">
    <property type="entry name" value="MFS_1"/>
    <property type="match status" value="1"/>
</dbReference>
<evidence type="ECO:0000256" key="7">
    <source>
        <dbReference type="ARBA" id="ARBA00023136"/>
    </source>
</evidence>
<gene>
    <name evidence="10" type="ORF">J0X15_09670</name>
</gene>
<keyword evidence="4" id="KW-1003">Cell membrane</keyword>
<dbReference type="AlphaFoldDB" id="A0A939J6U8"/>
<dbReference type="PANTHER" id="PTHR23502:SF132">
    <property type="entry name" value="POLYAMINE TRANSPORTER 2-RELATED"/>
    <property type="match status" value="1"/>
</dbReference>
<feature type="transmembrane region" description="Helical" evidence="8">
    <location>
        <begin position="304"/>
        <end position="330"/>
    </location>
</feature>
<name>A0A939J6U8_9HYPH</name>
<dbReference type="PROSITE" id="PS50850">
    <property type="entry name" value="MFS"/>
    <property type="match status" value="1"/>
</dbReference>
<dbReference type="PANTHER" id="PTHR23502">
    <property type="entry name" value="MAJOR FACILITATOR SUPERFAMILY"/>
    <property type="match status" value="1"/>
</dbReference>
<feature type="transmembrane region" description="Helical" evidence="8">
    <location>
        <begin position="211"/>
        <end position="236"/>
    </location>
</feature>
<feature type="transmembrane region" description="Helical" evidence="8">
    <location>
        <begin position="248"/>
        <end position="266"/>
    </location>
</feature>
<keyword evidence="8" id="KW-0997">Cell inner membrane</keyword>
<keyword evidence="3 8" id="KW-0813">Transport</keyword>
<dbReference type="GO" id="GO:0005886">
    <property type="term" value="C:plasma membrane"/>
    <property type="evidence" value="ECO:0007669"/>
    <property type="project" value="UniProtKB-SubCell"/>
</dbReference>
<feature type="transmembrane region" description="Helical" evidence="8">
    <location>
        <begin position="73"/>
        <end position="93"/>
    </location>
</feature>
<keyword evidence="11" id="KW-1185">Reference proteome</keyword>
<evidence type="ECO:0000256" key="6">
    <source>
        <dbReference type="ARBA" id="ARBA00022989"/>
    </source>
</evidence>
<evidence type="ECO:0000256" key="3">
    <source>
        <dbReference type="ARBA" id="ARBA00022448"/>
    </source>
</evidence>
<dbReference type="InterPro" id="IPR004812">
    <property type="entry name" value="Efflux_drug-R_Bcr/CmlA"/>
</dbReference>
<dbReference type="EMBL" id="JAFLNF010000003">
    <property type="protein sequence ID" value="MBO0345487.1"/>
    <property type="molecule type" value="Genomic_DNA"/>
</dbReference>